<reference evidence="1 2" key="1">
    <citation type="journal article" date="2023" name="ACS Omega">
        <title>Identification of the Neoaspergillic Acid Biosynthesis Gene Cluster by Establishing an In Vitro CRISPR-Ribonucleoprotein Genetic System in Aspergillus melleus.</title>
        <authorList>
            <person name="Yuan B."/>
            <person name="Grau M.F."/>
            <person name="Murata R.M."/>
            <person name="Torok T."/>
            <person name="Venkateswaran K."/>
            <person name="Stajich J.E."/>
            <person name="Wang C.C.C."/>
        </authorList>
    </citation>
    <scope>NUCLEOTIDE SEQUENCE [LARGE SCALE GENOMIC DNA]</scope>
    <source>
        <strain evidence="1 2">IMV 1140</strain>
    </source>
</reference>
<evidence type="ECO:0000313" key="2">
    <source>
        <dbReference type="Proteomes" id="UP001177260"/>
    </source>
</evidence>
<evidence type="ECO:0000313" key="1">
    <source>
        <dbReference type="EMBL" id="KAK1147142.1"/>
    </source>
</evidence>
<comment type="caution">
    <text evidence="1">The sequence shown here is derived from an EMBL/GenBank/DDBJ whole genome shotgun (WGS) entry which is preliminary data.</text>
</comment>
<accession>A0ACC3B9R6</accession>
<dbReference type="Proteomes" id="UP001177260">
    <property type="component" value="Unassembled WGS sequence"/>
</dbReference>
<keyword evidence="2" id="KW-1185">Reference proteome</keyword>
<sequence length="315" mass="36076">MRIPLETTNAAVLAIGVRVAIAEGKQDTSWLEGWAGHFASKANGLHATFENISLSSTHFLLLRAMYAYQLMRPNEDYLYLGHAVRTEDLGQSARNQVNVYSDDPENAMTINSTLACWDNPIRGLDSSSALEFLRLLKRMSRATGMTNVVTLYQASENMYQECFDRTIVMYEGRMIFSGKIAEAKRHFEDLGFHCPDRQTIPDFLTSIASPAERTIREDYRGPLYLDPDSLAQAFYQSSHYAQMQKEIAEYARLSEMSLEKQQEFHREVGVIQSPMALKQAVEPSKIWKQIFVGTRRYYRLFWGDRNTFFHHPGAV</sequence>
<name>A0ACC3B9R6_9EURO</name>
<dbReference type="EMBL" id="JAOPJF010000013">
    <property type="protein sequence ID" value="KAK1147142.1"/>
    <property type="molecule type" value="Genomic_DNA"/>
</dbReference>
<gene>
    <name evidence="1" type="ORF">N8T08_001881</name>
</gene>
<protein>
    <submittedName>
        <fullName evidence="1">Uncharacterized protein</fullName>
    </submittedName>
</protein>
<proteinExistence type="predicted"/>
<organism evidence="1 2">
    <name type="scientific">Aspergillus melleus</name>
    <dbReference type="NCBI Taxonomy" id="138277"/>
    <lineage>
        <taxon>Eukaryota</taxon>
        <taxon>Fungi</taxon>
        <taxon>Dikarya</taxon>
        <taxon>Ascomycota</taxon>
        <taxon>Pezizomycotina</taxon>
        <taxon>Eurotiomycetes</taxon>
        <taxon>Eurotiomycetidae</taxon>
        <taxon>Eurotiales</taxon>
        <taxon>Aspergillaceae</taxon>
        <taxon>Aspergillus</taxon>
        <taxon>Aspergillus subgen. Circumdati</taxon>
    </lineage>
</organism>